<dbReference type="SUPFAM" id="SSF81296">
    <property type="entry name" value="E set domains"/>
    <property type="match status" value="1"/>
</dbReference>
<dbReference type="GO" id="GO:0046688">
    <property type="term" value="P:response to copper ion"/>
    <property type="evidence" value="ECO:0007669"/>
    <property type="project" value="InterPro"/>
</dbReference>
<dbReference type="Proteomes" id="UP000503308">
    <property type="component" value="Chromosome"/>
</dbReference>
<proteinExistence type="predicted"/>
<keyword evidence="5" id="KW-1185">Reference proteome</keyword>
<evidence type="ECO:0000313" key="4">
    <source>
        <dbReference type="EMBL" id="QJF50410.1"/>
    </source>
</evidence>
<dbReference type="InterPro" id="IPR007348">
    <property type="entry name" value="CopC_dom"/>
</dbReference>
<organism evidence="4 5">
    <name type="scientific">Roseobacter ponti</name>
    <dbReference type="NCBI Taxonomy" id="1891787"/>
    <lineage>
        <taxon>Bacteria</taxon>
        <taxon>Pseudomonadati</taxon>
        <taxon>Pseudomonadota</taxon>
        <taxon>Alphaproteobacteria</taxon>
        <taxon>Rhodobacterales</taxon>
        <taxon>Roseobacteraceae</taxon>
        <taxon>Roseobacter</taxon>
    </lineage>
</organism>
<keyword evidence="2" id="KW-0186">Copper</keyword>
<evidence type="ECO:0000313" key="5">
    <source>
        <dbReference type="Proteomes" id="UP000503308"/>
    </source>
</evidence>
<name>A0A858SPU8_9RHOB</name>
<dbReference type="Pfam" id="PF04234">
    <property type="entry name" value="CopC"/>
    <property type="match status" value="1"/>
</dbReference>
<dbReference type="GO" id="GO:0005507">
    <property type="term" value="F:copper ion binding"/>
    <property type="evidence" value="ECO:0007669"/>
    <property type="project" value="InterPro"/>
</dbReference>
<dbReference type="GO" id="GO:0042597">
    <property type="term" value="C:periplasmic space"/>
    <property type="evidence" value="ECO:0007669"/>
    <property type="project" value="InterPro"/>
</dbReference>
<feature type="domain" description="CopC" evidence="3">
    <location>
        <begin position="21"/>
        <end position="112"/>
    </location>
</feature>
<keyword evidence="1" id="KW-0732">Signal</keyword>
<dbReference type="RefSeq" id="WP_169639626.1">
    <property type="nucleotide sequence ID" value="NZ_CP048788.1"/>
</dbReference>
<sequence>MRQITLAAIVSGLTVTGVLAHSKAEKTTPADAASVDAVDVIAIEFDDLMRVTAVSMTGPEGLVGVERETGMEPVSEFRARPPDDLPAGTYTVDWRGLSADGHPMQGTFSFTLAD</sequence>
<dbReference type="InterPro" id="IPR014756">
    <property type="entry name" value="Ig_E-set"/>
</dbReference>
<evidence type="ECO:0000256" key="2">
    <source>
        <dbReference type="ARBA" id="ARBA00023008"/>
    </source>
</evidence>
<dbReference type="KEGG" id="rpon:G3256_04145"/>
<evidence type="ECO:0000259" key="3">
    <source>
        <dbReference type="Pfam" id="PF04234"/>
    </source>
</evidence>
<evidence type="ECO:0000256" key="1">
    <source>
        <dbReference type="ARBA" id="ARBA00022729"/>
    </source>
</evidence>
<reference evidence="4 5" key="1">
    <citation type="submission" date="2020-02" db="EMBL/GenBank/DDBJ databases">
        <title>Genome sequence of Roseobacter ponti.</title>
        <authorList>
            <person name="Hollensteiner J."/>
            <person name="Schneider D."/>
            <person name="Poehlein A."/>
            <person name="Daniel R."/>
        </authorList>
    </citation>
    <scope>NUCLEOTIDE SEQUENCE [LARGE SCALE GENOMIC DNA]</scope>
    <source>
        <strain evidence="4 5">DSM 106830</strain>
    </source>
</reference>
<dbReference type="Gene3D" id="2.60.40.1220">
    <property type="match status" value="1"/>
</dbReference>
<protein>
    <submittedName>
        <fullName evidence="4">Copper resistance protein CopC</fullName>
    </submittedName>
</protein>
<accession>A0A858SPU8</accession>
<gene>
    <name evidence="4" type="ORF">G3256_04145</name>
</gene>
<dbReference type="AlphaFoldDB" id="A0A858SPU8"/>
<dbReference type="EMBL" id="CP048788">
    <property type="protein sequence ID" value="QJF50410.1"/>
    <property type="molecule type" value="Genomic_DNA"/>
</dbReference>
<dbReference type="InterPro" id="IPR014755">
    <property type="entry name" value="Cu-Rt/internalin_Ig-like"/>
</dbReference>